<dbReference type="SUPFAM" id="SSF50978">
    <property type="entry name" value="WD40 repeat-like"/>
    <property type="match status" value="1"/>
</dbReference>
<evidence type="ECO:0000256" key="1">
    <source>
        <dbReference type="ARBA" id="ARBA00004255"/>
    </source>
</evidence>
<keyword evidence="7 16" id="KW-0931">ER-Golgi transport</keyword>
<evidence type="ECO:0000256" key="13">
    <source>
        <dbReference type="ARBA" id="ARBA00057585"/>
    </source>
</evidence>
<dbReference type="Gene3D" id="1.25.40.470">
    <property type="match status" value="1"/>
</dbReference>
<evidence type="ECO:0000256" key="5">
    <source>
        <dbReference type="ARBA" id="ARBA00022574"/>
    </source>
</evidence>
<evidence type="ECO:0000313" key="21">
    <source>
        <dbReference type="EMBL" id="KAK0162013.1"/>
    </source>
</evidence>
<evidence type="ECO:0000256" key="7">
    <source>
        <dbReference type="ARBA" id="ARBA00022892"/>
    </source>
</evidence>
<feature type="repeat" description="WD" evidence="17">
    <location>
        <begin position="131"/>
        <end position="165"/>
    </location>
</feature>
<evidence type="ECO:0000256" key="10">
    <source>
        <dbReference type="ARBA" id="ARBA00023136"/>
    </source>
</evidence>
<dbReference type="InterPro" id="IPR011048">
    <property type="entry name" value="Haem_d1_sf"/>
</dbReference>
<gene>
    <name evidence="21" type="ORF">PV327_008390</name>
</gene>
<comment type="subunit">
    <text evidence="14">Oligomeric complex that consists of at least the alpha, beta, beta', gamma, delta, epsilon and zeta subunits. Interacts with SCYL1. Interacts with JAGN1. Interacts with TMEM41B. Interacts with SVEP1. Probably interacts with PEX11A.</text>
</comment>
<dbReference type="InterPro" id="IPR016391">
    <property type="entry name" value="Coatomer_asu"/>
</dbReference>
<dbReference type="SMART" id="SM00320">
    <property type="entry name" value="WD40"/>
    <property type="match status" value="7"/>
</dbReference>
<keyword evidence="11" id="KW-0968">Cytoplasmic vesicle</keyword>
<dbReference type="FunFam" id="2.130.10.10:FF:000010">
    <property type="entry name" value="Coatomer subunit alpha"/>
    <property type="match status" value="1"/>
</dbReference>
<feature type="repeat" description="WD" evidence="17">
    <location>
        <begin position="47"/>
        <end position="88"/>
    </location>
</feature>
<comment type="function">
    <text evidence="13">Xenin stimulates exocrine pancreatic secretion. It inhibits pentagastrin-stimulated secretion of acid, to induce exocrine pancreatic secretion and to affect small and large intestinal motility. In the gut, xenin interacts with the neurotensin receptor.</text>
</comment>
<dbReference type="Pfam" id="PF06957">
    <property type="entry name" value="COPI_C"/>
    <property type="match status" value="1"/>
</dbReference>
<evidence type="ECO:0000256" key="16">
    <source>
        <dbReference type="PIRNR" id="PIRNR003354"/>
    </source>
</evidence>
<keyword evidence="22" id="KW-1185">Reference proteome</keyword>
<dbReference type="InterPro" id="IPR036322">
    <property type="entry name" value="WD40_repeat_dom_sf"/>
</dbReference>
<evidence type="ECO:0000256" key="14">
    <source>
        <dbReference type="ARBA" id="ARBA00062633"/>
    </source>
</evidence>
<keyword evidence="9 16" id="KW-0333">Golgi apparatus</keyword>
<dbReference type="PROSITE" id="PS50082">
    <property type="entry name" value="WD_REPEATS_2"/>
    <property type="match status" value="5"/>
</dbReference>
<dbReference type="GO" id="GO:0006886">
    <property type="term" value="P:intracellular protein transport"/>
    <property type="evidence" value="ECO:0007669"/>
    <property type="project" value="UniProtKB-UniRule"/>
</dbReference>
<dbReference type="GO" id="GO:0006888">
    <property type="term" value="P:endoplasmic reticulum to Golgi vesicle-mediated transport"/>
    <property type="evidence" value="ECO:0007669"/>
    <property type="project" value="InterPro"/>
</dbReference>
<dbReference type="Pfam" id="PF00400">
    <property type="entry name" value="WD40"/>
    <property type="match status" value="6"/>
</dbReference>
<dbReference type="InterPro" id="IPR047312">
    <property type="entry name" value="Coatomer_alpha_WD-assoc_reg"/>
</dbReference>
<evidence type="ECO:0000256" key="6">
    <source>
        <dbReference type="ARBA" id="ARBA00022737"/>
    </source>
</evidence>
<dbReference type="PRINTS" id="PR00320">
    <property type="entry name" value="GPROTEINBRPT"/>
</dbReference>
<evidence type="ECO:0000256" key="9">
    <source>
        <dbReference type="ARBA" id="ARBA00023034"/>
    </source>
</evidence>
<keyword evidence="5 17" id="KW-0853">WD repeat</keyword>
<sequence>MLTKFEIKSARVKGLSFHPKRPWILASLHNGVIQLWDYRMCTLLDKFDEHDGPVRGICFHNQQPLFVSGGDDYKIKVWNYKQRRCIFALLGHLDYIRTTVFHHEYPWILSASDDQTIRIWNWQSRTCISVLTGHNHYVMCAQFHASEDLIVSASLDSTVRVWDISGLRKKNVAPGPGGLEDHLKNPGTTDLFGQADAVVKHVLEGHDRGVNWASFHPTLPLIVSGADDRQIKMWRMNDMKAWEVDTCRGHYNNVSCVLFHPRQDLILSNSEDKSIRVWDMAKRGCLQTFRREHERFWVLAAHPTLNLFAAGHDNGMIIFKLERERPAYAIHGNLLYYVKERFLRKLDFTTSKDTSIMSIRGGGKTPAYSMSYNQAENAVLICTRSPSNIENSTYDLYMIPKDGDTNTDPDTKRASGVTAIWVARNRFAVLDRGYSLVIKNLKNEVTKKVQIPNCDEIFYAGTGMLLLRDSDQVILFDVQQKRQLAEIKISKCRYVVWSNDMSHVALLAKHTVNICNRKLESLCSISENTRVKSGAWDDSGVFIYTTSNHIKYAINTGDHGIIRTLDLPIYITRVKGNQVYCLDRECRPRILRIDPTEYKFKLALINRKYEEVLHMVRTANLVGQSIIAYLQQKGYPEVALHFVKDEKTRFGLALECGNIEVALEAARTLDQKACWENLAQAALLQGNHQVVEMCYQRTKNFEKLAFLYLITGNLDKLRKMMKIAEIRKDVSGQYQGSLLLGDIYERAKILKDAGQTSLAAVTKKIHGIATDDDEEQINIVDDEFAELERGAVYLRPPAPVQHAENNWPLLTVSKGFFEGAMMSRGKSQVAAALAAVENEDDTGAAVEGWGNDDELGMDDEEGVEGGDIAADGEDGGAGWDVEDVDLPPELETSVAAAEDGYYAPPTKGVSIPNYWISNSQLPVDHILAGSFETACRLLHDQVGITEFINYQTLFMTTFARSRTSFSSLPNVPSLYSYPQRNWKTATPKTSLPAVGLHLSDLVQRLQTCYQLTTGGKFTEAVEKLQGILLSVPLLIVDTRQDIAEAQQLIQICREYILGLKMETDRKNAPKSTLAEQKRVCEMAAYFTHCNLQPVHQILTLRTAVNMFFKLKNYKTAGSFGRRLLELGPRAEVAQQVRKILQACDKNPVDEHQLMYDEHNPFALCAATYTPIYRGKPEVKCPLCGASYHPQFKDSLCKVCDVAQIGKECIGLRISSLQFR</sequence>
<evidence type="ECO:0000313" key="22">
    <source>
        <dbReference type="Proteomes" id="UP001168972"/>
    </source>
</evidence>
<dbReference type="Proteomes" id="UP001168972">
    <property type="component" value="Unassembled WGS sequence"/>
</dbReference>
<keyword evidence="8 16" id="KW-0653">Protein transport</keyword>
<name>A0AA39F322_MICHY</name>
<accession>A0AA39F322</accession>
<comment type="caution">
    <text evidence="21">The sequence shown here is derived from an EMBL/GenBank/DDBJ whole genome shotgun (WGS) entry which is preliminary data.</text>
</comment>
<dbReference type="InterPro" id="IPR020472">
    <property type="entry name" value="WD40_PAC1"/>
</dbReference>
<feature type="repeat" description="WD" evidence="17">
    <location>
        <begin position="247"/>
        <end position="288"/>
    </location>
</feature>
<protein>
    <recommendedName>
        <fullName evidence="15 16">Coatomer subunit alpha</fullName>
    </recommendedName>
</protein>
<dbReference type="GO" id="GO:0006890">
    <property type="term" value="P:retrograde vesicle-mediated transport, Golgi to endoplasmic reticulum"/>
    <property type="evidence" value="ECO:0007669"/>
    <property type="project" value="TreeGrafter"/>
</dbReference>
<evidence type="ECO:0000256" key="2">
    <source>
        <dbReference type="ARBA" id="ARBA00004347"/>
    </source>
</evidence>
<dbReference type="InterPro" id="IPR015943">
    <property type="entry name" value="WD40/YVTN_repeat-like_dom_sf"/>
</dbReference>
<dbReference type="InterPro" id="IPR056176">
    <property type="entry name" value="TPR_COPA_B"/>
</dbReference>
<dbReference type="InterPro" id="IPR001680">
    <property type="entry name" value="WD40_rpt"/>
</dbReference>
<keyword evidence="4 16" id="KW-0963">Cytoplasm</keyword>
<dbReference type="SUPFAM" id="SSF51004">
    <property type="entry name" value="C-terminal (heme d1) domain of cytochrome cd1-nitrite reductase"/>
    <property type="match status" value="1"/>
</dbReference>
<comment type="function">
    <text evidence="12">The coatomer is a cytosolic protein complex that binds to dilysine motifs and reversibly associates with Golgi non-clathrin-coated vesicles, which further mediate biosynthetic protein transport from the ER, via the Golgi up to the trans Golgi network. Coatomer complex is required for budding from Golgi membranes, and is essential for the retrograde Golgi-to-ER transport of dilysine-tagged proteins. In mammals, the coatomer can only be recruited by membranes associated to ADP-ribosylation factors (ARFs), which are small GTP-binding proteins; the complex also influences the Golgi structural integrity, as well as the processing, activity, and endocytic recycling of LDL receptors.</text>
</comment>
<dbReference type="CDD" id="cd00200">
    <property type="entry name" value="WD40"/>
    <property type="match status" value="1"/>
</dbReference>
<dbReference type="EMBL" id="JAQQBR010001834">
    <property type="protein sequence ID" value="KAK0162013.1"/>
    <property type="molecule type" value="Genomic_DNA"/>
</dbReference>
<keyword evidence="10 16" id="KW-0472">Membrane</keyword>
<reference evidence="21" key="1">
    <citation type="journal article" date="2023" name="bioRxiv">
        <title>Scaffold-level genome assemblies of two parasitoid biocontrol wasps reveal the parthenogenesis mechanism and an associated novel virus.</title>
        <authorList>
            <person name="Inwood S."/>
            <person name="Skelly J."/>
            <person name="Guhlin J."/>
            <person name="Harrop T."/>
            <person name="Goldson S."/>
            <person name="Dearden P."/>
        </authorList>
    </citation>
    <scope>NUCLEOTIDE SEQUENCE</scope>
    <source>
        <strain evidence="21">Lincoln</strain>
        <tissue evidence="21">Whole body</tissue>
    </source>
</reference>
<dbReference type="InterPro" id="IPR006692">
    <property type="entry name" value="Beta-prop_COPA/B_2nd"/>
</dbReference>
<feature type="domain" description="COPA/B second beta-propeller" evidence="18">
    <location>
        <begin position="344"/>
        <end position="583"/>
    </location>
</feature>
<feature type="domain" description="COPA/B TPR" evidence="20">
    <location>
        <begin position="624"/>
        <end position="761"/>
    </location>
</feature>
<dbReference type="PANTHER" id="PTHR19876:SF1">
    <property type="entry name" value="COATOMER SUBUNIT ALPHA"/>
    <property type="match status" value="1"/>
</dbReference>
<dbReference type="CDD" id="cd22948">
    <property type="entry name" value="Coatomer_WDAD_alpha"/>
    <property type="match status" value="1"/>
</dbReference>
<dbReference type="AlphaFoldDB" id="A0AA39F322"/>
<evidence type="ECO:0000256" key="17">
    <source>
        <dbReference type="PROSITE-ProRule" id="PRU00221"/>
    </source>
</evidence>
<reference evidence="21" key="2">
    <citation type="submission" date="2023-03" db="EMBL/GenBank/DDBJ databases">
        <authorList>
            <person name="Inwood S.N."/>
            <person name="Skelly J.G."/>
            <person name="Guhlin J."/>
            <person name="Harrop T.W.R."/>
            <person name="Goldson S.G."/>
            <person name="Dearden P.K."/>
        </authorList>
    </citation>
    <scope>NUCLEOTIDE SEQUENCE</scope>
    <source>
        <strain evidence="21">Lincoln</strain>
        <tissue evidence="21">Whole body</tissue>
    </source>
</reference>
<keyword evidence="3 16" id="KW-0813">Transport</keyword>
<organism evidence="21 22">
    <name type="scientific">Microctonus hyperodae</name>
    <name type="common">Parasitoid wasp</name>
    <dbReference type="NCBI Taxonomy" id="165561"/>
    <lineage>
        <taxon>Eukaryota</taxon>
        <taxon>Metazoa</taxon>
        <taxon>Ecdysozoa</taxon>
        <taxon>Arthropoda</taxon>
        <taxon>Hexapoda</taxon>
        <taxon>Insecta</taxon>
        <taxon>Pterygota</taxon>
        <taxon>Neoptera</taxon>
        <taxon>Endopterygota</taxon>
        <taxon>Hymenoptera</taxon>
        <taxon>Apocrita</taxon>
        <taxon>Ichneumonoidea</taxon>
        <taxon>Braconidae</taxon>
        <taxon>Euphorinae</taxon>
        <taxon>Microctonus</taxon>
    </lineage>
</organism>
<evidence type="ECO:0000256" key="12">
    <source>
        <dbReference type="ARBA" id="ARBA00024791"/>
    </source>
</evidence>
<evidence type="ECO:0000259" key="18">
    <source>
        <dbReference type="Pfam" id="PF04053"/>
    </source>
</evidence>
<evidence type="ECO:0000259" key="19">
    <source>
        <dbReference type="Pfam" id="PF06957"/>
    </source>
</evidence>
<feature type="domain" description="Coatomer alpha subunit C-terminal" evidence="19">
    <location>
        <begin position="814"/>
        <end position="1219"/>
    </location>
</feature>
<dbReference type="PIRSF" id="PIRSF003354">
    <property type="entry name" value="Coatomer_alpha_subunit"/>
    <property type="match status" value="1"/>
</dbReference>
<dbReference type="Gene3D" id="2.130.10.10">
    <property type="entry name" value="YVTN repeat-like/Quinoprotein amine dehydrogenase"/>
    <property type="match status" value="1"/>
</dbReference>
<dbReference type="GO" id="GO:0000139">
    <property type="term" value="C:Golgi membrane"/>
    <property type="evidence" value="ECO:0007669"/>
    <property type="project" value="UniProtKB-SubCell"/>
</dbReference>
<dbReference type="InterPro" id="IPR019775">
    <property type="entry name" value="WD40_repeat_CS"/>
</dbReference>
<dbReference type="Pfam" id="PF23953">
    <property type="entry name" value="TPR_COPA_B"/>
    <property type="match status" value="1"/>
</dbReference>
<evidence type="ECO:0000256" key="15">
    <source>
        <dbReference type="ARBA" id="ARBA00073979"/>
    </source>
</evidence>
<dbReference type="FunFam" id="1.25.40.470:FF:000002">
    <property type="entry name" value="Coatomer subunit alpha"/>
    <property type="match status" value="1"/>
</dbReference>
<dbReference type="GO" id="GO:0006891">
    <property type="term" value="P:intra-Golgi vesicle-mediated transport"/>
    <property type="evidence" value="ECO:0007669"/>
    <property type="project" value="TreeGrafter"/>
</dbReference>
<evidence type="ECO:0000259" key="20">
    <source>
        <dbReference type="Pfam" id="PF23953"/>
    </source>
</evidence>
<keyword evidence="6" id="KW-0677">Repeat</keyword>
<dbReference type="PROSITE" id="PS50294">
    <property type="entry name" value="WD_REPEATS_REGION"/>
    <property type="match status" value="5"/>
</dbReference>
<dbReference type="GO" id="GO:0005198">
    <property type="term" value="F:structural molecule activity"/>
    <property type="evidence" value="ECO:0007669"/>
    <property type="project" value="InterPro"/>
</dbReference>
<proteinExistence type="predicted"/>
<dbReference type="Pfam" id="PF04053">
    <property type="entry name" value="B-prop_COPA_B_2nd"/>
    <property type="match status" value="1"/>
</dbReference>
<evidence type="ECO:0000256" key="11">
    <source>
        <dbReference type="ARBA" id="ARBA00023329"/>
    </source>
</evidence>
<evidence type="ECO:0000256" key="8">
    <source>
        <dbReference type="ARBA" id="ARBA00022927"/>
    </source>
</evidence>
<evidence type="ECO:0000256" key="4">
    <source>
        <dbReference type="ARBA" id="ARBA00022490"/>
    </source>
</evidence>
<comment type="subcellular location">
    <subcellularLocation>
        <location evidence="16">Cytoplasm</location>
    </subcellularLocation>
    <subcellularLocation>
        <location evidence="1 16">Golgi apparatus membrane</location>
        <topology evidence="1 16">Peripheral membrane protein</topology>
        <orientation evidence="1">Cytoplasmic side</orientation>
    </subcellularLocation>
    <subcellularLocation>
        <location evidence="2">Cytoplasmic vesicle</location>
        <location evidence="2">COPI-coated vesicle membrane</location>
        <topology evidence="2">Peripheral membrane protein</topology>
        <orientation evidence="2">Cytoplasmic side</orientation>
    </subcellularLocation>
</comment>
<feature type="repeat" description="WD" evidence="17">
    <location>
        <begin position="89"/>
        <end position="130"/>
    </location>
</feature>
<dbReference type="InterPro" id="IPR050844">
    <property type="entry name" value="Coatomer_complex_subunit"/>
</dbReference>
<evidence type="ECO:0000256" key="3">
    <source>
        <dbReference type="ARBA" id="ARBA00022448"/>
    </source>
</evidence>
<dbReference type="PANTHER" id="PTHR19876">
    <property type="entry name" value="COATOMER"/>
    <property type="match status" value="1"/>
</dbReference>
<dbReference type="InterPro" id="IPR010714">
    <property type="entry name" value="Coatomer_asu_C"/>
</dbReference>
<feature type="repeat" description="WD" evidence="17">
    <location>
        <begin position="203"/>
        <end position="244"/>
    </location>
</feature>
<dbReference type="GO" id="GO:0030126">
    <property type="term" value="C:COPI vesicle coat"/>
    <property type="evidence" value="ECO:0007669"/>
    <property type="project" value="UniProtKB-UniRule"/>
</dbReference>
<dbReference type="PROSITE" id="PS00678">
    <property type="entry name" value="WD_REPEATS_1"/>
    <property type="match status" value="1"/>
</dbReference>